<dbReference type="VEuPathDB" id="ToxoDB:BESB_041030"/>
<keyword evidence="14" id="KW-1185">Reference proteome</keyword>
<evidence type="ECO:0000256" key="6">
    <source>
        <dbReference type="ARBA" id="ARBA00022884"/>
    </source>
</evidence>
<dbReference type="GO" id="GO:0003723">
    <property type="term" value="F:RNA binding"/>
    <property type="evidence" value="ECO:0007669"/>
    <property type="project" value="UniProtKB-KW"/>
</dbReference>
<dbReference type="AlphaFoldDB" id="A0A2A9MI38"/>
<comment type="caution">
    <text evidence="13">The sequence shown here is derived from an EMBL/GenBank/DDBJ whole genome shotgun (WGS) entry which is preliminary data.</text>
</comment>
<evidence type="ECO:0000256" key="10">
    <source>
        <dbReference type="ARBA" id="ARBA00041355"/>
    </source>
</evidence>
<keyword evidence="5" id="KW-0507">mRNA processing</keyword>
<dbReference type="Pfam" id="PF01423">
    <property type="entry name" value="LSM"/>
    <property type="match status" value="1"/>
</dbReference>
<keyword evidence="6" id="KW-0694">RNA-binding</keyword>
<dbReference type="KEGG" id="bbes:BESB_041030"/>
<feature type="domain" description="Sm" evidence="12">
    <location>
        <begin position="3"/>
        <end position="91"/>
    </location>
</feature>
<evidence type="ECO:0000256" key="1">
    <source>
        <dbReference type="ARBA" id="ARBA00004123"/>
    </source>
</evidence>
<dbReference type="PROSITE" id="PS52002">
    <property type="entry name" value="SM"/>
    <property type="match status" value="1"/>
</dbReference>
<dbReference type="InterPro" id="IPR010920">
    <property type="entry name" value="LSM_dom_sf"/>
</dbReference>
<gene>
    <name evidence="13" type="ORF">BESB_041030</name>
</gene>
<dbReference type="GO" id="GO:0005686">
    <property type="term" value="C:U2 snRNP"/>
    <property type="evidence" value="ECO:0007669"/>
    <property type="project" value="TreeGrafter"/>
</dbReference>
<dbReference type="GO" id="GO:0005685">
    <property type="term" value="C:U1 snRNP"/>
    <property type="evidence" value="ECO:0007669"/>
    <property type="project" value="TreeGrafter"/>
</dbReference>
<organism evidence="13 14">
    <name type="scientific">Besnoitia besnoiti</name>
    <name type="common">Apicomplexan protozoan</name>
    <dbReference type="NCBI Taxonomy" id="94643"/>
    <lineage>
        <taxon>Eukaryota</taxon>
        <taxon>Sar</taxon>
        <taxon>Alveolata</taxon>
        <taxon>Apicomplexa</taxon>
        <taxon>Conoidasida</taxon>
        <taxon>Coccidia</taxon>
        <taxon>Eucoccidiorida</taxon>
        <taxon>Eimeriorina</taxon>
        <taxon>Sarcocystidae</taxon>
        <taxon>Besnoitia</taxon>
    </lineage>
</organism>
<proteinExistence type="inferred from homology"/>
<dbReference type="OrthoDB" id="2020720at2759"/>
<dbReference type="InterPro" id="IPR047575">
    <property type="entry name" value="Sm"/>
</dbReference>
<keyword evidence="7" id="KW-0508">mRNA splicing</keyword>
<dbReference type="InterPro" id="IPR050914">
    <property type="entry name" value="snRNP_SmB/NAA38-like"/>
</dbReference>
<dbReference type="GeneID" id="40309084"/>
<feature type="region of interest" description="Disordered" evidence="11">
    <location>
        <begin position="86"/>
        <end position="110"/>
    </location>
</feature>
<dbReference type="SMART" id="SM00651">
    <property type="entry name" value="Sm"/>
    <property type="match status" value="1"/>
</dbReference>
<evidence type="ECO:0000313" key="13">
    <source>
        <dbReference type="EMBL" id="PFH37645.1"/>
    </source>
</evidence>
<evidence type="ECO:0000256" key="11">
    <source>
        <dbReference type="SAM" id="MobiDB-lite"/>
    </source>
</evidence>
<dbReference type="Gene3D" id="2.30.30.100">
    <property type="match status" value="1"/>
</dbReference>
<dbReference type="GO" id="GO:0070990">
    <property type="term" value="F:snRNP binding"/>
    <property type="evidence" value="ECO:0007669"/>
    <property type="project" value="TreeGrafter"/>
</dbReference>
<dbReference type="PANTHER" id="PTHR10701:SF0">
    <property type="entry name" value="SMALL NUCLEAR RIBONUCLEOPROTEIN-ASSOCIATED PROTEIN B"/>
    <property type="match status" value="1"/>
</dbReference>
<dbReference type="GO" id="GO:0000398">
    <property type="term" value="P:mRNA splicing, via spliceosome"/>
    <property type="evidence" value="ECO:0007669"/>
    <property type="project" value="TreeGrafter"/>
</dbReference>
<evidence type="ECO:0000256" key="3">
    <source>
        <dbReference type="ARBA" id="ARBA00009123"/>
    </source>
</evidence>
<comment type="similarity">
    <text evidence="3">Belongs to the snRNP SmB/SmN family.</text>
</comment>
<dbReference type="GO" id="GO:0071013">
    <property type="term" value="C:catalytic step 2 spliceosome"/>
    <property type="evidence" value="ECO:0007669"/>
    <property type="project" value="TreeGrafter"/>
</dbReference>
<dbReference type="PANTHER" id="PTHR10701">
    <property type="entry name" value="SMALL NUCLEAR RIBONUCLEOPROTEIN-ASSOCIATED PROTEIN B AND N"/>
    <property type="match status" value="1"/>
</dbReference>
<dbReference type="STRING" id="94643.A0A2A9MI38"/>
<dbReference type="RefSeq" id="XP_029221654.1">
    <property type="nucleotide sequence ID" value="XM_029362689.1"/>
</dbReference>
<protein>
    <recommendedName>
        <fullName evidence="10">Sm protein B</fullName>
    </recommendedName>
</protein>
<dbReference type="GO" id="GO:0005737">
    <property type="term" value="C:cytoplasm"/>
    <property type="evidence" value="ECO:0007669"/>
    <property type="project" value="UniProtKB-SubCell"/>
</dbReference>
<sequence>MPSKNARLQQWINYRVRVCLQDSRMLVGSLLAFDRHMNVVLADAEEFRKLKIRHKLADGKHQTEEKEIKRSVGLMMIRGENILTLTAEAPPPSKPKTVAGPVAPGATPGRGVPVGRGVSLAPMGASGVVAAPVGLAGPVRGVGGPAPQMMGLGAPGGRGAAMGPPGLMAPGGAPGMPMMRPPMGMPQQ</sequence>
<evidence type="ECO:0000259" key="12">
    <source>
        <dbReference type="PROSITE" id="PS52002"/>
    </source>
</evidence>
<dbReference type="GO" id="GO:0005687">
    <property type="term" value="C:U4 snRNP"/>
    <property type="evidence" value="ECO:0007669"/>
    <property type="project" value="TreeGrafter"/>
</dbReference>
<dbReference type="InterPro" id="IPR001163">
    <property type="entry name" value="Sm_dom_euk/arc"/>
</dbReference>
<dbReference type="EMBL" id="NWUJ01000002">
    <property type="protein sequence ID" value="PFH37645.1"/>
    <property type="molecule type" value="Genomic_DNA"/>
</dbReference>
<keyword evidence="8" id="KW-0539">Nucleus</keyword>
<feature type="compositionally biased region" description="Low complexity" evidence="11">
    <location>
        <begin position="97"/>
        <end position="110"/>
    </location>
</feature>
<evidence type="ECO:0000313" key="14">
    <source>
        <dbReference type="Proteomes" id="UP000224006"/>
    </source>
</evidence>
<comment type="subcellular location">
    <subcellularLocation>
        <location evidence="2">Cytoplasm</location>
    </subcellularLocation>
    <subcellularLocation>
        <location evidence="1">Nucleus</location>
    </subcellularLocation>
</comment>
<dbReference type="GO" id="GO:0046540">
    <property type="term" value="C:U4/U6 x U5 tri-snRNP complex"/>
    <property type="evidence" value="ECO:0007669"/>
    <property type="project" value="TreeGrafter"/>
</dbReference>
<dbReference type="GO" id="GO:0071004">
    <property type="term" value="C:U2-type prespliceosome"/>
    <property type="evidence" value="ECO:0007669"/>
    <property type="project" value="TreeGrafter"/>
</dbReference>
<keyword evidence="4" id="KW-0963">Cytoplasm</keyword>
<accession>A0A2A9MI38</accession>
<evidence type="ECO:0000256" key="4">
    <source>
        <dbReference type="ARBA" id="ARBA00022490"/>
    </source>
</evidence>
<reference evidence="13 14" key="1">
    <citation type="submission" date="2017-09" db="EMBL/GenBank/DDBJ databases">
        <title>Genome sequencing of Besnoitia besnoiti strain Bb-Ger1.</title>
        <authorList>
            <person name="Schares G."/>
            <person name="Venepally P."/>
            <person name="Lorenzi H.A."/>
        </authorList>
    </citation>
    <scope>NUCLEOTIDE SEQUENCE [LARGE SCALE GENOMIC DNA]</scope>
    <source>
        <strain evidence="13 14">Bb-Ger1</strain>
    </source>
</reference>
<dbReference type="CDD" id="cd01717">
    <property type="entry name" value="Sm_B"/>
    <property type="match status" value="1"/>
</dbReference>
<evidence type="ECO:0000256" key="9">
    <source>
        <dbReference type="ARBA" id="ARBA00023274"/>
    </source>
</evidence>
<evidence type="ECO:0000256" key="2">
    <source>
        <dbReference type="ARBA" id="ARBA00004496"/>
    </source>
</evidence>
<evidence type="ECO:0000256" key="7">
    <source>
        <dbReference type="ARBA" id="ARBA00023187"/>
    </source>
</evidence>
<evidence type="ECO:0000256" key="5">
    <source>
        <dbReference type="ARBA" id="ARBA00022664"/>
    </source>
</evidence>
<keyword evidence="9" id="KW-0687">Ribonucleoprotein</keyword>
<dbReference type="GO" id="GO:0005682">
    <property type="term" value="C:U5 snRNP"/>
    <property type="evidence" value="ECO:0007669"/>
    <property type="project" value="TreeGrafter"/>
</dbReference>
<dbReference type="Proteomes" id="UP000224006">
    <property type="component" value="Chromosome II"/>
</dbReference>
<name>A0A2A9MI38_BESBE</name>
<dbReference type="SUPFAM" id="SSF50182">
    <property type="entry name" value="Sm-like ribonucleoproteins"/>
    <property type="match status" value="1"/>
</dbReference>
<evidence type="ECO:0000256" key="8">
    <source>
        <dbReference type="ARBA" id="ARBA00023242"/>
    </source>
</evidence>